<evidence type="ECO:0000313" key="10">
    <source>
        <dbReference type="Proteomes" id="UP001202831"/>
    </source>
</evidence>
<dbReference type="CDD" id="cd07332">
    <property type="entry name" value="M48C_Oma1_like"/>
    <property type="match status" value="1"/>
</dbReference>
<evidence type="ECO:0000256" key="6">
    <source>
        <dbReference type="RuleBase" id="RU003983"/>
    </source>
</evidence>
<evidence type="ECO:0000259" key="8">
    <source>
        <dbReference type="Pfam" id="PF01435"/>
    </source>
</evidence>
<keyword evidence="7" id="KW-0812">Transmembrane</keyword>
<sequence length="338" mass="37034">MITGQYYRAGHSECIEAVLEHSGQGIKVINGDTCLEQVGLDEVKVASPIPGVASEVVFVTGARFVPRDKHHRWQFGQSRLAEKLERSKAVIIGAVIAVPVALYLMFFHLLPAAAQASVHFVPDEVIEQMGSQAFLIIEKTMLDPSELEASVKSDIESDWNNALDTLKLDRERYQLGFYRSDVLGANAFALPNGQIVMTDELAELLKDNRHASLAVLLHEIGHVKHQHSVKMVAQSAGAAIVVAMLFGDLETSSEVLLGTGSVLIESAFSRDMEREADDYALNKLVLLGISPVAFADAMRALAKAHQLELGDGEESRQYLSTHPGISERIEYAEQFTPE</sequence>
<keyword evidence="10" id="KW-1185">Reference proteome</keyword>
<dbReference type="InterPro" id="IPR051156">
    <property type="entry name" value="Mito/Outer_Membr_Metalloprot"/>
</dbReference>
<evidence type="ECO:0000313" key="9">
    <source>
        <dbReference type="EMBL" id="MCL2913216.1"/>
    </source>
</evidence>
<accession>A0ABT0N5Q1</accession>
<keyword evidence="4 6" id="KW-0862">Zinc</keyword>
<dbReference type="InterPro" id="IPR001915">
    <property type="entry name" value="Peptidase_M48"/>
</dbReference>
<keyword evidence="1 6" id="KW-0645">Protease</keyword>
<comment type="caution">
    <text evidence="9">The sequence shown here is derived from an EMBL/GenBank/DDBJ whole genome shotgun (WGS) entry which is preliminary data.</text>
</comment>
<gene>
    <name evidence="9" type="ORF">L2725_05380</name>
</gene>
<keyword evidence="3 6" id="KW-0378">Hydrolase</keyword>
<dbReference type="PANTHER" id="PTHR22726:SF1">
    <property type="entry name" value="METALLOENDOPEPTIDASE OMA1, MITOCHONDRIAL"/>
    <property type="match status" value="1"/>
</dbReference>
<evidence type="ECO:0000256" key="2">
    <source>
        <dbReference type="ARBA" id="ARBA00022723"/>
    </source>
</evidence>
<keyword evidence="2" id="KW-0479">Metal-binding</keyword>
<dbReference type="PANTHER" id="PTHR22726">
    <property type="entry name" value="METALLOENDOPEPTIDASE OMA1"/>
    <property type="match status" value="1"/>
</dbReference>
<dbReference type="Pfam" id="PF01435">
    <property type="entry name" value="Peptidase_M48"/>
    <property type="match status" value="1"/>
</dbReference>
<proteinExistence type="inferred from homology"/>
<name>A0ABT0N5Q1_9GAMM</name>
<evidence type="ECO:0000256" key="4">
    <source>
        <dbReference type="ARBA" id="ARBA00022833"/>
    </source>
</evidence>
<evidence type="ECO:0000256" key="3">
    <source>
        <dbReference type="ARBA" id="ARBA00022801"/>
    </source>
</evidence>
<protein>
    <submittedName>
        <fullName evidence="9">M48 family metallopeptidase</fullName>
    </submittedName>
</protein>
<feature type="domain" description="Peptidase M48" evidence="8">
    <location>
        <begin position="155"/>
        <end position="333"/>
    </location>
</feature>
<dbReference type="EMBL" id="JAKIKT010000002">
    <property type="protein sequence ID" value="MCL2913216.1"/>
    <property type="molecule type" value="Genomic_DNA"/>
</dbReference>
<evidence type="ECO:0000256" key="7">
    <source>
        <dbReference type="SAM" id="Phobius"/>
    </source>
</evidence>
<organism evidence="9 10">
    <name type="scientific">Shewanella corallii</name>
    <dbReference type="NCBI Taxonomy" id="560080"/>
    <lineage>
        <taxon>Bacteria</taxon>
        <taxon>Pseudomonadati</taxon>
        <taxon>Pseudomonadota</taxon>
        <taxon>Gammaproteobacteria</taxon>
        <taxon>Alteromonadales</taxon>
        <taxon>Shewanellaceae</taxon>
        <taxon>Shewanella</taxon>
    </lineage>
</organism>
<evidence type="ECO:0000256" key="1">
    <source>
        <dbReference type="ARBA" id="ARBA00022670"/>
    </source>
</evidence>
<evidence type="ECO:0000256" key="5">
    <source>
        <dbReference type="ARBA" id="ARBA00023049"/>
    </source>
</evidence>
<feature type="transmembrane region" description="Helical" evidence="7">
    <location>
        <begin position="89"/>
        <end position="110"/>
    </location>
</feature>
<comment type="cofactor">
    <cofactor evidence="6">
        <name>Zn(2+)</name>
        <dbReference type="ChEBI" id="CHEBI:29105"/>
    </cofactor>
    <text evidence="6">Binds 1 zinc ion per subunit.</text>
</comment>
<keyword evidence="5 6" id="KW-0482">Metalloprotease</keyword>
<dbReference type="Proteomes" id="UP001202831">
    <property type="component" value="Unassembled WGS sequence"/>
</dbReference>
<comment type="similarity">
    <text evidence="6">Belongs to the peptidase M48 family.</text>
</comment>
<dbReference type="Gene3D" id="3.30.2010.10">
    <property type="entry name" value="Metalloproteases ('zincins'), catalytic domain"/>
    <property type="match status" value="1"/>
</dbReference>
<keyword evidence="7" id="KW-0472">Membrane</keyword>
<reference evidence="9 10" key="1">
    <citation type="submission" date="2022-01" db="EMBL/GenBank/DDBJ databases">
        <title>Whole genome-based taxonomy of the Shewanellaceae.</title>
        <authorList>
            <person name="Martin-Rodriguez A.J."/>
        </authorList>
    </citation>
    <scope>NUCLEOTIDE SEQUENCE [LARGE SCALE GENOMIC DNA]</scope>
    <source>
        <strain evidence="9 10">DSM 21332</strain>
    </source>
</reference>
<dbReference type="RefSeq" id="WP_249248030.1">
    <property type="nucleotide sequence ID" value="NZ_JAKIKT010000002.1"/>
</dbReference>
<keyword evidence="7" id="KW-1133">Transmembrane helix</keyword>